<feature type="non-terminal residue" evidence="2">
    <location>
        <position position="1"/>
    </location>
</feature>
<dbReference type="Pfam" id="PF12762">
    <property type="entry name" value="DDE_Tnp_IS1595"/>
    <property type="match status" value="1"/>
</dbReference>
<evidence type="ECO:0000313" key="2">
    <source>
        <dbReference type="EMBL" id="EFN74509.1"/>
    </source>
</evidence>
<dbReference type="OrthoDB" id="10052789at2759"/>
<keyword evidence="3" id="KW-1185">Reference proteome</keyword>
<name>E1ZWD0_CAMFO</name>
<dbReference type="STRING" id="104421.E1ZWD0"/>
<protein>
    <recommendedName>
        <fullName evidence="1">ISXO2-like transposase domain-containing protein</fullName>
    </recommendedName>
</protein>
<evidence type="ECO:0000259" key="1">
    <source>
        <dbReference type="Pfam" id="PF12762"/>
    </source>
</evidence>
<organism evidence="3">
    <name type="scientific">Camponotus floridanus</name>
    <name type="common">Florida carpenter ant</name>
    <dbReference type="NCBI Taxonomy" id="104421"/>
    <lineage>
        <taxon>Eukaryota</taxon>
        <taxon>Metazoa</taxon>
        <taxon>Ecdysozoa</taxon>
        <taxon>Arthropoda</taxon>
        <taxon>Hexapoda</taxon>
        <taxon>Insecta</taxon>
        <taxon>Pterygota</taxon>
        <taxon>Neoptera</taxon>
        <taxon>Endopterygota</taxon>
        <taxon>Hymenoptera</taxon>
        <taxon>Apocrita</taxon>
        <taxon>Aculeata</taxon>
        <taxon>Formicoidea</taxon>
        <taxon>Formicidae</taxon>
        <taxon>Formicinae</taxon>
        <taxon>Camponotus</taxon>
    </lineage>
</organism>
<reference evidence="2 3" key="1">
    <citation type="journal article" date="2010" name="Science">
        <title>Genomic comparison of the ants Camponotus floridanus and Harpegnathos saltator.</title>
        <authorList>
            <person name="Bonasio R."/>
            <person name="Zhang G."/>
            <person name="Ye C."/>
            <person name="Mutti N.S."/>
            <person name="Fang X."/>
            <person name="Qin N."/>
            <person name="Donahue G."/>
            <person name="Yang P."/>
            <person name="Li Q."/>
            <person name="Li C."/>
            <person name="Zhang P."/>
            <person name="Huang Z."/>
            <person name="Berger S.L."/>
            <person name="Reinberg D."/>
            <person name="Wang J."/>
            <person name="Liebig J."/>
        </authorList>
    </citation>
    <scope>NUCLEOTIDE SEQUENCE [LARGE SCALE GENOMIC DNA]</scope>
    <source>
        <strain evidence="3">C129</strain>
    </source>
</reference>
<gene>
    <name evidence="2" type="ORF">EAG_13603</name>
</gene>
<dbReference type="EMBL" id="GL434798">
    <property type="protein sequence ID" value="EFN74509.1"/>
    <property type="molecule type" value="Genomic_DNA"/>
</dbReference>
<dbReference type="InParanoid" id="E1ZWD0"/>
<dbReference type="PANTHER" id="PTHR47163:SF2">
    <property type="entry name" value="SI:DKEY-17M8.2"/>
    <property type="match status" value="1"/>
</dbReference>
<dbReference type="Proteomes" id="UP000000311">
    <property type="component" value="Unassembled WGS sequence"/>
</dbReference>
<dbReference type="AlphaFoldDB" id="E1ZWD0"/>
<feature type="non-terminal residue" evidence="2">
    <location>
        <position position="153"/>
    </location>
</feature>
<dbReference type="InterPro" id="IPR024445">
    <property type="entry name" value="Tnp_ISXO2-like"/>
</dbReference>
<dbReference type="PANTHER" id="PTHR47163">
    <property type="entry name" value="DDE_TNP_IS1595 DOMAIN-CONTAINING PROTEIN"/>
    <property type="match status" value="1"/>
</dbReference>
<dbReference type="OMA" id="NENMIGG"/>
<sequence>TWFSNIHLSIETACRFIGYFLMIRPPRQTFLMDELNIRSETVVNWSNFCRELCLDWLEDNNEMIGGEGVIVEIDEAKIGKRKFNKGRLISGQWIFGGFERGTAKLFVECVADRSAIVLLEVIKRWIKPGTTIISDCWKAYNCLEIEGFKHLTV</sequence>
<feature type="domain" description="ISXO2-like transposase" evidence="1">
    <location>
        <begin position="70"/>
        <end position="153"/>
    </location>
</feature>
<proteinExistence type="predicted"/>
<dbReference type="InterPro" id="IPR053164">
    <property type="entry name" value="IS1016-like_transposase"/>
</dbReference>
<accession>E1ZWD0</accession>
<evidence type="ECO:0000313" key="3">
    <source>
        <dbReference type="Proteomes" id="UP000000311"/>
    </source>
</evidence>